<evidence type="ECO:0000313" key="2">
    <source>
        <dbReference type="Proteomes" id="UP001162992"/>
    </source>
</evidence>
<sequence length="366" mass="41523">MAIGLRFWIGGSASIHVAALLESKPRERLNTSIKLKNGLLMPAIGYGTGLRFTRDETRTRDELKEAILSAIQLGYRTFDTASSYGTEAALGDALSDAFQQGLVTRSEVFVTSKLACDNYDPDDVLPALQRSLRSLQLEYLDLYLVHFPLKLRRGAIFPPKEKDILPAWEMKGTWKALERCVDIGVTKDIGVSNFTVKKLEQLLDFARISPVVDQVELHPIWQQRQLREYCKKKNIHVSAWSPLGGPGKPWGSYRVLEHPIIKRIAEKHGKTPAQVKAHWMFLNVHHNSCSKVTLRWIMEIGVSAMVRTLTPGRMLENISIFDFALTEEDHAEISTIEQKRLALFEYLCNQTTSPYETVEDLWDGEL</sequence>
<proteinExistence type="predicted"/>
<protein>
    <submittedName>
        <fullName evidence="1">Uncharacterized protein</fullName>
    </submittedName>
</protein>
<dbReference type="Proteomes" id="UP001162992">
    <property type="component" value="Chromosome 7"/>
</dbReference>
<name>A0ACC2D5Z4_DIPCM</name>
<gene>
    <name evidence="1" type="ORF">O6H91_07G058800</name>
</gene>
<accession>A0ACC2D5Z4</accession>
<organism evidence="1 2">
    <name type="scientific">Diphasiastrum complanatum</name>
    <name type="common">Issler's clubmoss</name>
    <name type="synonym">Lycopodium complanatum</name>
    <dbReference type="NCBI Taxonomy" id="34168"/>
    <lineage>
        <taxon>Eukaryota</taxon>
        <taxon>Viridiplantae</taxon>
        <taxon>Streptophyta</taxon>
        <taxon>Embryophyta</taxon>
        <taxon>Tracheophyta</taxon>
        <taxon>Lycopodiopsida</taxon>
        <taxon>Lycopodiales</taxon>
        <taxon>Lycopodiaceae</taxon>
        <taxon>Lycopodioideae</taxon>
        <taxon>Diphasiastrum</taxon>
    </lineage>
</organism>
<dbReference type="EMBL" id="CM055098">
    <property type="protein sequence ID" value="KAJ7549563.1"/>
    <property type="molecule type" value="Genomic_DNA"/>
</dbReference>
<evidence type="ECO:0000313" key="1">
    <source>
        <dbReference type="EMBL" id="KAJ7549563.1"/>
    </source>
</evidence>
<reference evidence="2" key="1">
    <citation type="journal article" date="2024" name="Proc. Natl. Acad. Sci. U.S.A.">
        <title>Extraordinary preservation of gene collinearity over three hundred million years revealed in homosporous lycophytes.</title>
        <authorList>
            <person name="Li C."/>
            <person name="Wickell D."/>
            <person name="Kuo L.Y."/>
            <person name="Chen X."/>
            <person name="Nie B."/>
            <person name="Liao X."/>
            <person name="Peng D."/>
            <person name="Ji J."/>
            <person name="Jenkins J."/>
            <person name="Williams M."/>
            <person name="Shu S."/>
            <person name="Plott C."/>
            <person name="Barry K."/>
            <person name="Rajasekar S."/>
            <person name="Grimwood J."/>
            <person name="Han X."/>
            <person name="Sun S."/>
            <person name="Hou Z."/>
            <person name="He W."/>
            <person name="Dai G."/>
            <person name="Sun C."/>
            <person name="Schmutz J."/>
            <person name="Leebens-Mack J.H."/>
            <person name="Li F.W."/>
            <person name="Wang L."/>
        </authorList>
    </citation>
    <scope>NUCLEOTIDE SEQUENCE [LARGE SCALE GENOMIC DNA]</scope>
    <source>
        <strain evidence="2">cv. PW_Plant_1</strain>
    </source>
</reference>
<comment type="caution">
    <text evidence="1">The sequence shown here is derived from an EMBL/GenBank/DDBJ whole genome shotgun (WGS) entry which is preliminary data.</text>
</comment>
<keyword evidence="2" id="KW-1185">Reference proteome</keyword>